<evidence type="ECO:0000256" key="10">
    <source>
        <dbReference type="ARBA" id="ARBA00023134"/>
    </source>
</evidence>
<dbReference type="AlphaFoldDB" id="A0A9P0DMK6"/>
<evidence type="ECO:0000256" key="5">
    <source>
        <dbReference type="ARBA" id="ARBA00022695"/>
    </source>
</evidence>
<evidence type="ECO:0000256" key="9">
    <source>
        <dbReference type="ARBA" id="ARBA00022842"/>
    </source>
</evidence>
<sequence>MTEDKKKYNAMEPILNNINRKYISLPDEDDRRNKIILKGLLDSITSSMKASDNLFKEMYSSVFYGGSYYDGLRVGQPDEFDLDLLLSLPKLVEPTLTTSNKPGFVHVKLNGYNKFIKQSEMISRYKGLEKLMNEKTHYLETNKVLRWMQRVITLTMNTFEKKDGRPVLKIPSGEFYLKYSQSGPAVTLKVEGVVGESKLKLDIDLVPCFVFGKDHWPSNGFRSNSTKKKPEFFIVPKPLNGLSDAERYWRLSFQEQERELIDGKSTLKPTIKLLKRMRDILDHKCIASYYIKTFLIWEVSEWRKEDFWNNSLSYVFMNVLKDYYEYLKKKKIPYYWNKNNNLIDSVREETLINIGNKVKAIIDDVDKNLEDPYVIAKYLLKPSELADFKSYMKIPTK</sequence>
<keyword evidence="15" id="KW-1185">Reference proteome</keyword>
<feature type="domain" description="Mab-21-like nucleotidyltransferase" evidence="12">
    <location>
        <begin position="68"/>
        <end position="263"/>
    </location>
</feature>
<evidence type="ECO:0000259" key="12">
    <source>
        <dbReference type="Pfam" id="PF03281"/>
    </source>
</evidence>
<evidence type="ECO:0000256" key="3">
    <source>
        <dbReference type="ARBA" id="ARBA00008307"/>
    </source>
</evidence>
<keyword evidence="5" id="KW-0548">Nucleotidyltransferase</keyword>
<evidence type="ECO:0008006" key="16">
    <source>
        <dbReference type="Google" id="ProtNLM"/>
    </source>
</evidence>
<comment type="cofactor">
    <cofactor evidence="1">
        <name>Mn(2+)</name>
        <dbReference type="ChEBI" id="CHEBI:29035"/>
    </cofactor>
</comment>
<evidence type="ECO:0000256" key="11">
    <source>
        <dbReference type="ARBA" id="ARBA00023211"/>
    </source>
</evidence>
<organism evidence="14 15">
    <name type="scientific">Phaedon cochleariae</name>
    <name type="common">Mustard beetle</name>
    <dbReference type="NCBI Taxonomy" id="80249"/>
    <lineage>
        <taxon>Eukaryota</taxon>
        <taxon>Metazoa</taxon>
        <taxon>Ecdysozoa</taxon>
        <taxon>Arthropoda</taxon>
        <taxon>Hexapoda</taxon>
        <taxon>Insecta</taxon>
        <taxon>Pterygota</taxon>
        <taxon>Neoptera</taxon>
        <taxon>Endopterygota</taxon>
        <taxon>Coleoptera</taxon>
        <taxon>Polyphaga</taxon>
        <taxon>Cucujiformia</taxon>
        <taxon>Chrysomeloidea</taxon>
        <taxon>Chrysomelidae</taxon>
        <taxon>Chrysomelinae</taxon>
        <taxon>Chrysomelini</taxon>
        <taxon>Phaedon</taxon>
    </lineage>
</organism>
<evidence type="ECO:0000256" key="6">
    <source>
        <dbReference type="ARBA" id="ARBA00022723"/>
    </source>
</evidence>
<dbReference type="Pfam" id="PF20266">
    <property type="entry name" value="Mab-21_C"/>
    <property type="match status" value="1"/>
</dbReference>
<dbReference type="InterPro" id="IPR024810">
    <property type="entry name" value="MAB21L/cGLR"/>
</dbReference>
<dbReference type="PANTHER" id="PTHR10656">
    <property type="entry name" value="CELL FATE DETERMINING PROTEIN MAB21-RELATED"/>
    <property type="match status" value="1"/>
</dbReference>
<protein>
    <recommendedName>
        <fullName evidence="16">Cyclic GMP-AMP synthase</fullName>
    </recommendedName>
</protein>
<dbReference type="InterPro" id="IPR046906">
    <property type="entry name" value="Mab-21_HhH/H2TH-like"/>
</dbReference>
<dbReference type="GO" id="GO:0016779">
    <property type="term" value="F:nucleotidyltransferase activity"/>
    <property type="evidence" value="ECO:0007669"/>
    <property type="project" value="UniProtKB-KW"/>
</dbReference>
<gene>
    <name evidence="14" type="ORF">PHAECO_LOCUS6224</name>
</gene>
<dbReference type="InterPro" id="IPR046903">
    <property type="entry name" value="Mab-21-like_nuc_Trfase"/>
</dbReference>
<keyword evidence="9" id="KW-0460">Magnesium</keyword>
<evidence type="ECO:0000313" key="14">
    <source>
        <dbReference type="EMBL" id="CAH1155729.1"/>
    </source>
</evidence>
<name>A0A9P0DMK6_PHACE</name>
<keyword evidence="8" id="KW-0067">ATP-binding</keyword>
<dbReference type="Pfam" id="PF03281">
    <property type="entry name" value="Mab-21"/>
    <property type="match status" value="1"/>
</dbReference>
<reference evidence="14" key="2">
    <citation type="submission" date="2022-10" db="EMBL/GenBank/DDBJ databases">
        <authorList>
            <consortium name="ENA_rothamsted_submissions"/>
            <consortium name="culmorum"/>
            <person name="King R."/>
        </authorList>
    </citation>
    <scope>NUCLEOTIDE SEQUENCE</scope>
</reference>
<evidence type="ECO:0000256" key="4">
    <source>
        <dbReference type="ARBA" id="ARBA00022679"/>
    </source>
</evidence>
<dbReference type="OrthoDB" id="6054650at2759"/>
<evidence type="ECO:0000256" key="8">
    <source>
        <dbReference type="ARBA" id="ARBA00022840"/>
    </source>
</evidence>
<keyword evidence="11" id="KW-0464">Manganese</keyword>
<dbReference type="Gene3D" id="3.30.460.90">
    <property type="match status" value="1"/>
</dbReference>
<keyword evidence="7" id="KW-0547">Nucleotide-binding</keyword>
<keyword evidence="4" id="KW-0808">Transferase</keyword>
<evidence type="ECO:0000256" key="1">
    <source>
        <dbReference type="ARBA" id="ARBA00001936"/>
    </source>
</evidence>
<comment type="cofactor">
    <cofactor evidence="2">
        <name>Mg(2+)</name>
        <dbReference type="ChEBI" id="CHEBI:18420"/>
    </cofactor>
</comment>
<keyword evidence="10" id="KW-0342">GTP-binding</keyword>
<dbReference type="Gene3D" id="1.10.1410.40">
    <property type="match status" value="1"/>
</dbReference>
<dbReference type="SMART" id="SM01265">
    <property type="entry name" value="Mab-21"/>
    <property type="match status" value="1"/>
</dbReference>
<reference evidence="14" key="1">
    <citation type="submission" date="2022-01" db="EMBL/GenBank/DDBJ databases">
        <authorList>
            <person name="King R."/>
        </authorList>
    </citation>
    <scope>NUCLEOTIDE SEQUENCE</scope>
</reference>
<dbReference type="GO" id="GO:0005524">
    <property type="term" value="F:ATP binding"/>
    <property type="evidence" value="ECO:0007669"/>
    <property type="project" value="UniProtKB-KW"/>
</dbReference>
<proteinExistence type="inferred from homology"/>
<dbReference type="PANTHER" id="PTHR10656:SF42">
    <property type="entry name" value="CYCLIC GMP-AMP SYNTHASE-LIKE PROTEIN-RELATED"/>
    <property type="match status" value="1"/>
</dbReference>
<evidence type="ECO:0000313" key="15">
    <source>
        <dbReference type="Proteomes" id="UP001153737"/>
    </source>
</evidence>
<dbReference type="Proteomes" id="UP001153737">
    <property type="component" value="Chromosome 2"/>
</dbReference>
<accession>A0A9P0DMK6</accession>
<evidence type="ECO:0000256" key="7">
    <source>
        <dbReference type="ARBA" id="ARBA00022741"/>
    </source>
</evidence>
<evidence type="ECO:0000256" key="2">
    <source>
        <dbReference type="ARBA" id="ARBA00001946"/>
    </source>
</evidence>
<dbReference type="GO" id="GO:0046872">
    <property type="term" value="F:metal ion binding"/>
    <property type="evidence" value="ECO:0007669"/>
    <property type="project" value="UniProtKB-KW"/>
</dbReference>
<keyword evidence="6" id="KW-0479">Metal-binding</keyword>
<dbReference type="GO" id="GO:0005525">
    <property type="term" value="F:GTP binding"/>
    <property type="evidence" value="ECO:0007669"/>
    <property type="project" value="UniProtKB-KW"/>
</dbReference>
<dbReference type="EMBL" id="OU896708">
    <property type="protein sequence ID" value="CAH1155729.1"/>
    <property type="molecule type" value="Genomic_DNA"/>
</dbReference>
<comment type="similarity">
    <text evidence="3">Belongs to the mab-21 family.</text>
</comment>
<feature type="domain" description="Mab-21-like HhH/H2TH-like" evidence="13">
    <location>
        <begin position="267"/>
        <end position="359"/>
    </location>
</feature>
<evidence type="ECO:0000259" key="13">
    <source>
        <dbReference type="Pfam" id="PF20266"/>
    </source>
</evidence>